<keyword evidence="3" id="KW-1185">Reference proteome</keyword>
<dbReference type="PATRIC" id="fig|1423769.4.peg.1679"/>
<feature type="domain" description="N-acetyltransferase" evidence="1">
    <location>
        <begin position="18"/>
        <end position="151"/>
    </location>
</feature>
<dbReference type="EMBL" id="AZEU01000183">
    <property type="protein sequence ID" value="KRL43742.1"/>
    <property type="molecule type" value="Genomic_DNA"/>
</dbReference>
<dbReference type="RefSeq" id="WP_054720205.1">
    <property type="nucleotide sequence ID" value="NZ_AZEU01000183.1"/>
</dbReference>
<keyword evidence="2" id="KW-0808">Transferase</keyword>
<dbReference type="OrthoDB" id="9784707at2"/>
<dbReference type="InterPro" id="IPR016181">
    <property type="entry name" value="Acyl_CoA_acyltransferase"/>
</dbReference>
<name>A0A0R1QGV6_9LACO</name>
<proteinExistence type="predicted"/>
<dbReference type="InterPro" id="IPR051908">
    <property type="entry name" value="Ribosomal_N-acetyltransferase"/>
</dbReference>
<dbReference type="InterPro" id="IPR000182">
    <property type="entry name" value="GNAT_dom"/>
</dbReference>
<dbReference type="GO" id="GO:1990189">
    <property type="term" value="F:protein N-terminal-serine acetyltransferase activity"/>
    <property type="evidence" value="ECO:0007669"/>
    <property type="project" value="TreeGrafter"/>
</dbReference>
<dbReference type="PANTHER" id="PTHR43441">
    <property type="entry name" value="RIBOSOMAL-PROTEIN-SERINE ACETYLTRANSFERASE"/>
    <property type="match status" value="1"/>
</dbReference>
<dbReference type="SUPFAM" id="SSF55729">
    <property type="entry name" value="Acyl-CoA N-acyltransferases (Nat)"/>
    <property type="match status" value="1"/>
</dbReference>
<gene>
    <name evidence="2" type="ORF">FD01_GL001568</name>
</gene>
<dbReference type="Pfam" id="PF13302">
    <property type="entry name" value="Acetyltransf_3"/>
    <property type="match status" value="1"/>
</dbReference>
<dbReference type="AlphaFoldDB" id="A0A0R1QGV6"/>
<comment type="caution">
    <text evidence="2">The sequence shown here is derived from an EMBL/GenBank/DDBJ whole genome shotgun (WGS) entry which is preliminary data.</text>
</comment>
<organism evidence="2 3">
    <name type="scientific">Lacticaseibacillus manihotivorans DSM 13343 = JCM 12514</name>
    <dbReference type="NCBI Taxonomy" id="1423769"/>
    <lineage>
        <taxon>Bacteria</taxon>
        <taxon>Bacillati</taxon>
        <taxon>Bacillota</taxon>
        <taxon>Bacilli</taxon>
        <taxon>Lactobacillales</taxon>
        <taxon>Lactobacillaceae</taxon>
        <taxon>Lacticaseibacillus</taxon>
    </lineage>
</organism>
<sequence>MFTYRIDDEIALALPRPSADADPLFAMVDQNREALGKYLPWVPGMRTVDDEARFLQMTLEHYAAGLSLNTVIHYGDAVAGMISFNHFDHLNHQADIGYWLGTEFHGLNIMHRAVSGMCALGFVDFDLNRLIIRAAVDNAPSNHVAQKAGFTLEARLREAELLADGYHDENQYSRLKND</sequence>
<dbReference type="Gene3D" id="3.40.630.30">
    <property type="match status" value="1"/>
</dbReference>
<protein>
    <submittedName>
        <fullName evidence="2">Acetyltransferase</fullName>
    </submittedName>
</protein>
<accession>A0A0R1QGV6</accession>
<reference evidence="2 3" key="1">
    <citation type="journal article" date="2015" name="Genome Announc.">
        <title>Expanding the biotechnology potential of lactobacilli through comparative genomics of 213 strains and associated genera.</title>
        <authorList>
            <person name="Sun Z."/>
            <person name="Harris H.M."/>
            <person name="McCann A."/>
            <person name="Guo C."/>
            <person name="Argimon S."/>
            <person name="Zhang W."/>
            <person name="Yang X."/>
            <person name="Jeffery I.B."/>
            <person name="Cooney J.C."/>
            <person name="Kagawa T.F."/>
            <person name="Liu W."/>
            <person name="Song Y."/>
            <person name="Salvetti E."/>
            <person name="Wrobel A."/>
            <person name="Rasinkangas P."/>
            <person name="Parkhill J."/>
            <person name="Rea M.C."/>
            <person name="O'Sullivan O."/>
            <person name="Ritari J."/>
            <person name="Douillard F.P."/>
            <person name="Paul Ross R."/>
            <person name="Yang R."/>
            <person name="Briner A.E."/>
            <person name="Felis G.E."/>
            <person name="de Vos W.M."/>
            <person name="Barrangou R."/>
            <person name="Klaenhammer T.R."/>
            <person name="Caufield P.W."/>
            <person name="Cui Y."/>
            <person name="Zhang H."/>
            <person name="O'Toole P.W."/>
        </authorList>
    </citation>
    <scope>NUCLEOTIDE SEQUENCE [LARGE SCALE GENOMIC DNA]</scope>
    <source>
        <strain evidence="2 3">DSM 13343</strain>
    </source>
</reference>
<dbReference type="Proteomes" id="UP000051790">
    <property type="component" value="Unassembled WGS sequence"/>
</dbReference>
<dbReference type="PANTHER" id="PTHR43441:SF12">
    <property type="entry name" value="RIBOSOMAL N-ACETYLTRANSFERASE YDAF-RELATED"/>
    <property type="match status" value="1"/>
</dbReference>
<evidence type="ECO:0000313" key="2">
    <source>
        <dbReference type="EMBL" id="KRL43742.1"/>
    </source>
</evidence>
<dbReference type="GO" id="GO:0008999">
    <property type="term" value="F:protein-N-terminal-alanine acetyltransferase activity"/>
    <property type="evidence" value="ECO:0007669"/>
    <property type="project" value="TreeGrafter"/>
</dbReference>
<evidence type="ECO:0000259" key="1">
    <source>
        <dbReference type="Pfam" id="PF13302"/>
    </source>
</evidence>
<evidence type="ECO:0000313" key="3">
    <source>
        <dbReference type="Proteomes" id="UP000051790"/>
    </source>
</evidence>
<dbReference type="GO" id="GO:0005737">
    <property type="term" value="C:cytoplasm"/>
    <property type="evidence" value="ECO:0007669"/>
    <property type="project" value="TreeGrafter"/>
</dbReference>